<proteinExistence type="predicted"/>
<dbReference type="PANTHER" id="PTHR33840">
    <property type="match status" value="1"/>
</dbReference>
<dbReference type="STRING" id="443156.SAMN04489867_1228"/>
<keyword evidence="2" id="KW-0378">Hydrolase</keyword>
<evidence type="ECO:0000313" key="2">
    <source>
        <dbReference type="EMBL" id="SDP03090.1"/>
    </source>
</evidence>
<dbReference type="InterPro" id="IPR018712">
    <property type="entry name" value="Tle1-like_cat"/>
</dbReference>
<accession>A0A1H0PEA6</accession>
<dbReference type="AlphaFoldDB" id="A0A1H0PEA6"/>
<dbReference type="RefSeq" id="WP_091782889.1">
    <property type="nucleotide sequence ID" value="NZ_LT629711.1"/>
</dbReference>
<name>A0A1H0PEA6_9MICO</name>
<dbReference type="InterPro" id="IPR029058">
    <property type="entry name" value="AB_hydrolase_fold"/>
</dbReference>
<dbReference type="GO" id="GO:0016787">
    <property type="term" value="F:hydrolase activity"/>
    <property type="evidence" value="ECO:0007669"/>
    <property type="project" value="UniProtKB-KW"/>
</dbReference>
<dbReference type="PANTHER" id="PTHR33840:SF2">
    <property type="entry name" value="TLE1 PHOSPHOLIPASE DOMAIN-CONTAINING PROTEIN"/>
    <property type="match status" value="1"/>
</dbReference>
<gene>
    <name evidence="2" type="ORF">SAMN04489867_1228</name>
</gene>
<keyword evidence="3" id="KW-1185">Reference proteome</keyword>
<organism evidence="2 3">
    <name type="scientific">Pedococcus dokdonensis</name>
    <dbReference type="NCBI Taxonomy" id="443156"/>
    <lineage>
        <taxon>Bacteria</taxon>
        <taxon>Bacillati</taxon>
        <taxon>Actinomycetota</taxon>
        <taxon>Actinomycetes</taxon>
        <taxon>Micrococcales</taxon>
        <taxon>Intrasporangiaceae</taxon>
        <taxon>Pedococcus</taxon>
    </lineage>
</organism>
<feature type="domain" description="T6SS Phospholipase effector Tle1-like catalytic" evidence="1">
    <location>
        <begin position="3"/>
        <end position="277"/>
    </location>
</feature>
<dbReference type="EMBL" id="LT629711">
    <property type="protein sequence ID" value="SDP03090.1"/>
    <property type="molecule type" value="Genomic_DNA"/>
</dbReference>
<protein>
    <submittedName>
        <fullName evidence="2">Uncharacterized alpha/beta hydrolase domain</fullName>
    </submittedName>
</protein>
<evidence type="ECO:0000259" key="1">
    <source>
        <dbReference type="Pfam" id="PF09994"/>
    </source>
</evidence>
<dbReference type="Pfam" id="PF09994">
    <property type="entry name" value="T6SS_Tle1-like_cat"/>
    <property type="match status" value="1"/>
</dbReference>
<dbReference type="OrthoDB" id="4378831at2"/>
<sequence length="358" mass="40078">MPRNLVLCLDGTSNEPETGTTNVARMFQVALKSEEQLVFYDPGVGTMGARGAATPMGRRMTRWAGLVIGFGIKDNIEEAYGWLSEHWLPGDQVYVFGFSRGAYTARALTGMLRTVGLLRVGAGNLTPYALKLYAKKGDDDATPEQEKAFWKVRREFTAHFGRPEFPHAFDTSQHQVRFLGVWDTVKSVGWLNWKARFEQARWPFTAKIQNVQTARHAMAIDERRRPFPVYRFDPELVAASKGELREMWFAGVHSDVGGQFEDDHALSDIAFDWMVREAATAGLKVDEAAYKRLMKRAYDKPVPEDLALGAIHPNSGAWALAGGWSNRVIQPGDEIHPSVHHRIEATKGTSKAYSPNLP</sequence>
<evidence type="ECO:0000313" key="3">
    <source>
        <dbReference type="Proteomes" id="UP000199077"/>
    </source>
</evidence>
<dbReference type="SUPFAM" id="SSF53474">
    <property type="entry name" value="alpha/beta-Hydrolases"/>
    <property type="match status" value="1"/>
</dbReference>
<reference evidence="3" key="1">
    <citation type="submission" date="2016-10" db="EMBL/GenBank/DDBJ databases">
        <authorList>
            <person name="Varghese N."/>
            <person name="Submissions S."/>
        </authorList>
    </citation>
    <scope>NUCLEOTIDE SEQUENCE [LARGE SCALE GENOMIC DNA]</scope>
    <source>
        <strain evidence="3">DSM 22329</strain>
    </source>
</reference>
<dbReference type="Proteomes" id="UP000199077">
    <property type="component" value="Chromosome I"/>
</dbReference>